<keyword evidence="6" id="KW-0029">Amino-acid transport</keyword>
<dbReference type="InterPro" id="IPR017871">
    <property type="entry name" value="ABC_transporter-like_CS"/>
</dbReference>
<dbReference type="InterPro" id="IPR052156">
    <property type="entry name" value="BCAA_Transport_ATP-bd_LivF"/>
</dbReference>
<dbReference type="CDD" id="cd03224">
    <property type="entry name" value="ABC_TM1139_LivF_branched"/>
    <property type="match status" value="1"/>
</dbReference>
<keyword evidence="3" id="KW-0472">Membrane</keyword>
<dbReference type="Gene3D" id="3.40.50.300">
    <property type="entry name" value="P-loop containing nucleotide triphosphate hydrolases"/>
    <property type="match status" value="1"/>
</dbReference>
<keyword evidence="3" id="KW-1003">Cell membrane</keyword>
<dbReference type="SUPFAM" id="SSF52540">
    <property type="entry name" value="P-loop containing nucleoside triphosphate hydrolases"/>
    <property type="match status" value="1"/>
</dbReference>
<evidence type="ECO:0000256" key="6">
    <source>
        <dbReference type="ARBA" id="ARBA00022970"/>
    </source>
</evidence>
<evidence type="ECO:0000256" key="3">
    <source>
        <dbReference type="ARBA" id="ARBA00022475"/>
    </source>
</evidence>
<dbReference type="PROSITE" id="PS50893">
    <property type="entry name" value="ABC_TRANSPORTER_2"/>
    <property type="match status" value="1"/>
</dbReference>
<dbReference type="GO" id="GO:0016887">
    <property type="term" value="F:ATP hydrolysis activity"/>
    <property type="evidence" value="ECO:0007669"/>
    <property type="project" value="InterPro"/>
</dbReference>
<protein>
    <submittedName>
        <fullName evidence="8">ABC transporter ATP-binding protein</fullName>
    </submittedName>
</protein>
<evidence type="ECO:0000256" key="1">
    <source>
        <dbReference type="ARBA" id="ARBA00005417"/>
    </source>
</evidence>
<evidence type="ECO:0000256" key="4">
    <source>
        <dbReference type="ARBA" id="ARBA00022741"/>
    </source>
</evidence>
<proteinExistence type="inferred from homology"/>
<organism evidence="8 9">
    <name type="scientific">Janthinobacterium lividum</name>
    <dbReference type="NCBI Taxonomy" id="29581"/>
    <lineage>
        <taxon>Bacteria</taxon>
        <taxon>Pseudomonadati</taxon>
        <taxon>Pseudomonadota</taxon>
        <taxon>Betaproteobacteria</taxon>
        <taxon>Burkholderiales</taxon>
        <taxon>Oxalobacteraceae</taxon>
        <taxon>Janthinobacterium</taxon>
    </lineage>
</organism>
<evidence type="ECO:0000313" key="9">
    <source>
        <dbReference type="Proteomes" id="UP000092634"/>
    </source>
</evidence>
<dbReference type="PANTHER" id="PTHR43820">
    <property type="entry name" value="HIGH-AFFINITY BRANCHED-CHAIN AMINO ACID TRANSPORT ATP-BINDING PROTEIN LIVF"/>
    <property type="match status" value="1"/>
</dbReference>
<accession>A0A1E8PUP3</accession>
<dbReference type="AlphaFoldDB" id="A0A1E8PUP3"/>
<gene>
    <name evidence="8" type="ORF">BA896_011145</name>
</gene>
<dbReference type="GO" id="GO:0015658">
    <property type="term" value="F:branched-chain amino acid transmembrane transporter activity"/>
    <property type="evidence" value="ECO:0007669"/>
    <property type="project" value="TreeGrafter"/>
</dbReference>
<dbReference type="GO" id="GO:0005524">
    <property type="term" value="F:ATP binding"/>
    <property type="evidence" value="ECO:0007669"/>
    <property type="project" value="UniProtKB-KW"/>
</dbReference>
<evidence type="ECO:0000256" key="5">
    <source>
        <dbReference type="ARBA" id="ARBA00022840"/>
    </source>
</evidence>
<keyword evidence="4" id="KW-0547">Nucleotide-binding</keyword>
<dbReference type="InterPro" id="IPR003439">
    <property type="entry name" value="ABC_transporter-like_ATP-bd"/>
</dbReference>
<dbReference type="Proteomes" id="UP000092634">
    <property type="component" value="Unassembled WGS sequence"/>
</dbReference>
<dbReference type="Pfam" id="PF00005">
    <property type="entry name" value="ABC_tran"/>
    <property type="match status" value="1"/>
</dbReference>
<sequence length="247" mass="26610">MKHEKNQEKPQTPLLLDIKGLTSHYGRIQALHGIDLQVRQGQLVALVGANGAGKTTLLRAISGVQPISAGSIVFSGEDVSRMSADRRVRAGICQVPEGRQVFGPMTVEDNLRLGAFTRPAQDVAGDMERMYGLFPILKEKRLLLAGTLSGGQQQMLAMARALMGRPQLLLLDEPSMGLAPLLIAEIFRIVAELRDQGITIFLVEQNAHAALSIADVGYVIETGAIILSGPGPELLHNEQVQSAYLGM</sequence>
<dbReference type="SMART" id="SM00382">
    <property type="entry name" value="AAA"/>
    <property type="match status" value="1"/>
</dbReference>
<evidence type="ECO:0000256" key="2">
    <source>
        <dbReference type="ARBA" id="ARBA00022448"/>
    </source>
</evidence>
<comment type="caution">
    <text evidence="8">The sequence shown here is derived from an EMBL/GenBank/DDBJ whole genome shotgun (WGS) entry which is preliminary data.</text>
</comment>
<keyword evidence="2" id="KW-0813">Transport</keyword>
<comment type="similarity">
    <text evidence="1">Belongs to the ABC transporter superfamily.</text>
</comment>
<dbReference type="InterPro" id="IPR003593">
    <property type="entry name" value="AAA+_ATPase"/>
</dbReference>
<reference evidence="8 9" key="1">
    <citation type="submission" date="2016-10" db="EMBL/GenBank/DDBJ databases">
        <title>Updated version of Genome Assembly of Janthinobacterium lividum ERGS5:01.</title>
        <authorList>
            <person name="Kumar R."/>
            <person name="Acharya V."/>
            <person name="Singh D."/>
        </authorList>
    </citation>
    <scope>NUCLEOTIDE SEQUENCE [LARGE SCALE GENOMIC DNA]</scope>
    <source>
        <strain evidence="8 9">ERGS5:01</strain>
    </source>
</reference>
<dbReference type="PROSITE" id="PS00211">
    <property type="entry name" value="ABC_TRANSPORTER_1"/>
    <property type="match status" value="1"/>
</dbReference>
<dbReference type="InterPro" id="IPR027417">
    <property type="entry name" value="P-loop_NTPase"/>
</dbReference>
<dbReference type="PANTHER" id="PTHR43820:SF6">
    <property type="entry name" value="ABC TRANSPORTER ATP-BINDING PROTEIN"/>
    <property type="match status" value="1"/>
</dbReference>
<dbReference type="EMBL" id="MAQB02000001">
    <property type="protein sequence ID" value="OFJ49354.1"/>
    <property type="molecule type" value="Genomic_DNA"/>
</dbReference>
<evidence type="ECO:0000313" key="8">
    <source>
        <dbReference type="EMBL" id="OFJ49354.1"/>
    </source>
</evidence>
<dbReference type="GO" id="GO:0015807">
    <property type="term" value="P:L-amino acid transport"/>
    <property type="evidence" value="ECO:0007669"/>
    <property type="project" value="TreeGrafter"/>
</dbReference>
<keyword evidence="5 8" id="KW-0067">ATP-binding</keyword>
<name>A0A1E8PUP3_9BURK</name>
<evidence type="ECO:0000259" key="7">
    <source>
        <dbReference type="PROSITE" id="PS50893"/>
    </source>
</evidence>
<feature type="domain" description="ABC transporter" evidence="7">
    <location>
        <begin position="16"/>
        <end position="247"/>
    </location>
</feature>